<dbReference type="InterPro" id="IPR000792">
    <property type="entry name" value="Tscrpt_reg_LuxR_C"/>
</dbReference>
<evidence type="ECO:0000313" key="6">
    <source>
        <dbReference type="EMBL" id="MEJ2901133.1"/>
    </source>
</evidence>
<accession>A0ABU8NH07</accession>
<protein>
    <submittedName>
        <fullName evidence="6">Sigma-70 family RNA polymerase sigma factor</fullName>
    </submittedName>
</protein>
<evidence type="ECO:0000259" key="5">
    <source>
        <dbReference type="SMART" id="SM00421"/>
    </source>
</evidence>
<dbReference type="Pfam" id="PF04542">
    <property type="entry name" value="Sigma70_r2"/>
    <property type="match status" value="1"/>
</dbReference>
<dbReference type="InterPro" id="IPR036388">
    <property type="entry name" value="WH-like_DNA-bd_sf"/>
</dbReference>
<dbReference type="Gene3D" id="1.10.1740.10">
    <property type="match status" value="1"/>
</dbReference>
<dbReference type="Gene3D" id="1.10.10.10">
    <property type="entry name" value="Winged helix-like DNA-binding domain superfamily/Winged helix DNA-binding domain"/>
    <property type="match status" value="1"/>
</dbReference>
<dbReference type="SMART" id="SM00421">
    <property type="entry name" value="HTH_LUXR"/>
    <property type="match status" value="1"/>
</dbReference>
<dbReference type="RefSeq" id="WP_288880226.1">
    <property type="nucleotide sequence ID" value="NZ_CBFGNQ010000004.1"/>
</dbReference>
<dbReference type="PANTHER" id="PTHR43133">
    <property type="entry name" value="RNA POLYMERASE ECF-TYPE SIGMA FACTO"/>
    <property type="match status" value="1"/>
</dbReference>
<gene>
    <name evidence="6" type="ORF">WAE58_01780</name>
</gene>
<dbReference type="NCBIfam" id="TIGR02937">
    <property type="entry name" value="sigma70-ECF"/>
    <property type="match status" value="1"/>
</dbReference>
<dbReference type="Pfam" id="PF08281">
    <property type="entry name" value="Sigma70_r4_2"/>
    <property type="match status" value="1"/>
</dbReference>
<proteinExistence type="inferred from homology"/>
<dbReference type="PANTHER" id="PTHR43133:SF46">
    <property type="entry name" value="RNA POLYMERASE SIGMA-70 FACTOR ECF SUBFAMILY"/>
    <property type="match status" value="1"/>
</dbReference>
<dbReference type="InterPro" id="IPR013249">
    <property type="entry name" value="RNA_pol_sigma70_r4_t2"/>
</dbReference>
<evidence type="ECO:0000256" key="2">
    <source>
        <dbReference type="ARBA" id="ARBA00023015"/>
    </source>
</evidence>
<comment type="caution">
    <text evidence="6">The sequence shown here is derived from an EMBL/GenBank/DDBJ whole genome shotgun (WGS) entry which is preliminary data.</text>
</comment>
<comment type="similarity">
    <text evidence="1">Belongs to the sigma-70 factor family. ECF subfamily.</text>
</comment>
<dbReference type="Proteomes" id="UP001378956">
    <property type="component" value="Unassembled WGS sequence"/>
</dbReference>
<dbReference type="CDD" id="cd06171">
    <property type="entry name" value="Sigma70_r4"/>
    <property type="match status" value="1"/>
</dbReference>
<feature type="domain" description="HTH luxR-type" evidence="5">
    <location>
        <begin position="126"/>
        <end position="179"/>
    </location>
</feature>
<evidence type="ECO:0000313" key="7">
    <source>
        <dbReference type="Proteomes" id="UP001378956"/>
    </source>
</evidence>
<dbReference type="InterPro" id="IPR039425">
    <property type="entry name" value="RNA_pol_sigma-70-like"/>
</dbReference>
<keyword evidence="4" id="KW-0804">Transcription</keyword>
<keyword evidence="3" id="KW-0731">Sigma factor</keyword>
<dbReference type="InterPro" id="IPR014284">
    <property type="entry name" value="RNA_pol_sigma-70_dom"/>
</dbReference>
<keyword evidence="2" id="KW-0805">Transcription regulation</keyword>
<dbReference type="SUPFAM" id="SSF88946">
    <property type="entry name" value="Sigma2 domain of RNA polymerase sigma factors"/>
    <property type="match status" value="1"/>
</dbReference>
<dbReference type="EMBL" id="JBBEUB010000001">
    <property type="protein sequence ID" value="MEJ2901133.1"/>
    <property type="molecule type" value="Genomic_DNA"/>
</dbReference>
<dbReference type="InterPro" id="IPR013324">
    <property type="entry name" value="RNA_pol_sigma_r3/r4-like"/>
</dbReference>
<evidence type="ECO:0000256" key="3">
    <source>
        <dbReference type="ARBA" id="ARBA00023082"/>
    </source>
</evidence>
<name>A0ABU8NH07_9SPHI</name>
<dbReference type="SUPFAM" id="SSF88659">
    <property type="entry name" value="Sigma3 and sigma4 domains of RNA polymerase sigma factors"/>
    <property type="match status" value="1"/>
</dbReference>
<evidence type="ECO:0000256" key="1">
    <source>
        <dbReference type="ARBA" id="ARBA00010641"/>
    </source>
</evidence>
<dbReference type="InterPro" id="IPR013325">
    <property type="entry name" value="RNA_pol_sigma_r2"/>
</dbReference>
<reference evidence="6 7" key="1">
    <citation type="submission" date="2024-03" db="EMBL/GenBank/DDBJ databases">
        <title>Sequence of Lycoming College Course Isolates.</title>
        <authorList>
            <person name="Plotts O."/>
            <person name="Newman J."/>
        </authorList>
    </citation>
    <scope>NUCLEOTIDE SEQUENCE [LARGE SCALE GENOMIC DNA]</scope>
    <source>
        <strain evidence="6 7">CJB-3</strain>
    </source>
</reference>
<sequence>MSPSLNEHELINLWKNGDEGAFDKLFKLHFHKLLRFASRYIHDSELAKEITMDVMFKAWQKKEELISQSLEPFLFHLLKGAMVDQFRRKSILFLPVDQMLAEPESRERADDRINYSQLSSLYQESLNCLSPQRRLVLEMRQQQGMSYKEIADELDISPKTVNRHLTDAVHTVRSLVRKKGDITLLFLPAIAIFIFC</sequence>
<dbReference type="InterPro" id="IPR007627">
    <property type="entry name" value="RNA_pol_sigma70_r2"/>
</dbReference>
<organism evidence="6 7">
    <name type="scientific">Pedobacter panaciterrae</name>
    <dbReference type="NCBI Taxonomy" id="363849"/>
    <lineage>
        <taxon>Bacteria</taxon>
        <taxon>Pseudomonadati</taxon>
        <taxon>Bacteroidota</taxon>
        <taxon>Sphingobacteriia</taxon>
        <taxon>Sphingobacteriales</taxon>
        <taxon>Sphingobacteriaceae</taxon>
        <taxon>Pedobacter</taxon>
    </lineage>
</organism>
<evidence type="ECO:0000256" key="4">
    <source>
        <dbReference type="ARBA" id="ARBA00023163"/>
    </source>
</evidence>
<keyword evidence="7" id="KW-1185">Reference proteome</keyword>